<keyword evidence="3" id="KW-0677">Repeat</keyword>
<dbReference type="SUPFAM" id="SSF69065">
    <property type="entry name" value="RNase III domain-like"/>
    <property type="match status" value="2"/>
</dbReference>
<dbReference type="GO" id="GO:0004386">
    <property type="term" value="F:helicase activity"/>
    <property type="evidence" value="ECO:0007669"/>
    <property type="project" value="UniProtKB-KW"/>
</dbReference>
<evidence type="ECO:0000256" key="6">
    <source>
        <dbReference type="ARBA" id="ARBA00022806"/>
    </source>
</evidence>
<evidence type="ECO:0000256" key="11">
    <source>
        <dbReference type="SAM" id="MobiDB-lite"/>
    </source>
</evidence>
<keyword evidence="4" id="KW-0547">Nucleotide-binding</keyword>
<evidence type="ECO:0000256" key="2">
    <source>
        <dbReference type="ARBA" id="ARBA00022723"/>
    </source>
</evidence>
<keyword evidence="8" id="KW-0460">Magnesium</keyword>
<keyword evidence="7" id="KW-0067">ATP-binding</keyword>
<evidence type="ECO:0000256" key="1">
    <source>
        <dbReference type="ARBA" id="ARBA00001936"/>
    </source>
</evidence>
<dbReference type="GO" id="GO:0004525">
    <property type="term" value="F:ribonuclease III activity"/>
    <property type="evidence" value="ECO:0007669"/>
    <property type="project" value="InterPro"/>
</dbReference>
<dbReference type="InterPro" id="IPR038248">
    <property type="entry name" value="Dicer_dimer_sf"/>
</dbReference>
<dbReference type="GO" id="GO:0006396">
    <property type="term" value="P:RNA processing"/>
    <property type="evidence" value="ECO:0007669"/>
    <property type="project" value="InterPro"/>
</dbReference>
<evidence type="ECO:0000259" key="12">
    <source>
        <dbReference type="PROSITE" id="PS00517"/>
    </source>
</evidence>
<dbReference type="SMART" id="SM00487">
    <property type="entry name" value="DEXDc"/>
    <property type="match status" value="1"/>
</dbReference>
<evidence type="ECO:0000256" key="10">
    <source>
        <dbReference type="ARBA" id="ARBA00023211"/>
    </source>
</evidence>
<dbReference type="InterPro" id="IPR006935">
    <property type="entry name" value="Helicase/UvrB_N"/>
</dbReference>
<dbReference type="InterPro" id="IPR014001">
    <property type="entry name" value="Helicase_ATP-bd"/>
</dbReference>
<keyword evidence="2" id="KW-0479">Metal-binding</keyword>
<dbReference type="Pfam" id="PF00636">
    <property type="entry name" value="Ribonuclease_3"/>
    <property type="match status" value="2"/>
</dbReference>
<dbReference type="Gene3D" id="3.40.50.300">
    <property type="entry name" value="P-loop containing nucleotide triphosphate hydrolases"/>
    <property type="match status" value="2"/>
</dbReference>
<evidence type="ECO:0000256" key="3">
    <source>
        <dbReference type="ARBA" id="ARBA00022737"/>
    </source>
</evidence>
<dbReference type="SUPFAM" id="SSF52540">
    <property type="entry name" value="P-loop containing nucleoside triphosphate hydrolases"/>
    <property type="match status" value="1"/>
</dbReference>
<keyword evidence="9" id="KW-0943">RNA-mediated gene silencing</keyword>
<dbReference type="GO" id="GO:0031047">
    <property type="term" value="P:regulatory ncRNA-mediated gene silencing"/>
    <property type="evidence" value="ECO:0007669"/>
    <property type="project" value="UniProtKB-KW"/>
</dbReference>
<dbReference type="InterPro" id="IPR036389">
    <property type="entry name" value="RNase_III_sf"/>
</dbReference>
<dbReference type="PROSITE" id="PS00517">
    <property type="entry name" value="RNASE_3_1"/>
    <property type="match status" value="1"/>
</dbReference>
<dbReference type="InterPro" id="IPR027417">
    <property type="entry name" value="P-loop_NTPase"/>
</dbReference>
<dbReference type="GO" id="GO:0046872">
    <property type="term" value="F:metal ion binding"/>
    <property type="evidence" value="ECO:0007669"/>
    <property type="project" value="UniProtKB-KW"/>
</dbReference>
<dbReference type="SMART" id="SM00535">
    <property type="entry name" value="RIBOc"/>
    <property type="match status" value="2"/>
</dbReference>
<dbReference type="Gene3D" id="3.30.160.380">
    <property type="entry name" value="Dicer dimerisation domain"/>
    <property type="match status" value="1"/>
</dbReference>
<accession>A0A8G1D0S6</accession>
<dbReference type="Pfam" id="PF00271">
    <property type="entry name" value="Helicase_C"/>
    <property type="match status" value="1"/>
</dbReference>
<evidence type="ECO:0000313" key="13">
    <source>
        <dbReference type="EMBL" id="QZA51928.1"/>
    </source>
</evidence>
<dbReference type="Pfam" id="PF04851">
    <property type="entry name" value="ResIII"/>
    <property type="match status" value="1"/>
</dbReference>
<dbReference type="GO" id="GO:0003677">
    <property type="term" value="F:DNA binding"/>
    <property type="evidence" value="ECO:0007669"/>
    <property type="project" value="InterPro"/>
</dbReference>
<organism evidence="13">
    <name type="scientific">Paramecium bursaria</name>
    <dbReference type="NCBI Taxonomy" id="74790"/>
    <lineage>
        <taxon>Eukaryota</taxon>
        <taxon>Sar</taxon>
        <taxon>Alveolata</taxon>
        <taxon>Ciliophora</taxon>
        <taxon>Intramacronucleata</taxon>
        <taxon>Oligohymenophorea</taxon>
        <taxon>Peniculida</taxon>
        <taxon>Parameciidae</taxon>
        <taxon>Paramecium</taxon>
    </lineage>
</organism>
<dbReference type="PANTHER" id="PTHR14950:SF37">
    <property type="entry name" value="ENDORIBONUCLEASE DICER"/>
    <property type="match status" value="1"/>
</dbReference>
<feature type="region of interest" description="Disordered" evidence="11">
    <location>
        <begin position="1"/>
        <end position="26"/>
    </location>
</feature>
<dbReference type="InterPro" id="IPR000999">
    <property type="entry name" value="RNase_III_dom"/>
</dbReference>
<dbReference type="InterPro" id="IPR001650">
    <property type="entry name" value="Helicase_C-like"/>
</dbReference>
<dbReference type="PANTHER" id="PTHR14950">
    <property type="entry name" value="DICER-RELATED"/>
    <property type="match status" value="1"/>
</dbReference>
<dbReference type="EMBL" id="MW715702">
    <property type="protein sequence ID" value="QZA51928.1"/>
    <property type="molecule type" value="Genomic_DNA"/>
</dbReference>
<evidence type="ECO:0000256" key="4">
    <source>
        <dbReference type="ARBA" id="ARBA00022741"/>
    </source>
</evidence>
<feature type="compositionally biased region" description="Polar residues" evidence="11">
    <location>
        <begin position="1"/>
        <end position="19"/>
    </location>
</feature>
<dbReference type="CDD" id="cd00593">
    <property type="entry name" value="RIBOc"/>
    <property type="match status" value="2"/>
</dbReference>
<keyword evidence="10" id="KW-0464">Manganese</keyword>
<comment type="cofactor">
    <cofactor evidence="1">
        <name>Mn(2+)</name>
        <dbReference type="ChEBI" id="CHEBI:29035"/>
    </cofactor>
</comment>
<dbReference type="Gene3D" id="1.10.1520.10">
    <property type="entry name" value="Ribonuclease III domain"/>
    <property type="match status" value="2"/>
</dbReference>
<sequence>MSQSSYEDYNNPQFSQSSIDPDDYNDDITQTQIFEEKLVLSDDEESNDDDFELNFDQNLPLNLPQHLNNLQNGKLQFQPYDYQVELFKNSRDKNSIVFLETGKGKTVVSIMHLYYNLRKYGWQNIKIIFLVTTIQLAEQQYKQILKYIYDVAVYMESNGLVDPQFDLDIDKLKDQKFKTQMVTKVHSGVNNQEEYQGWKAERWENIIESSTIFVMIGQMLLNALRRGYLQLANFGLIIFDECHHARQNHPYRLIVREFYEDPVVNKHIPNNQKVKFLGLTASPVLNLNISRSLQEGRADSAHIENELIELAGNLHSTYVSDKTELNKKNNQVVYYEQPELKTIYLPQNQFLTSKYQILDESFKKYQKCSFQLQVLLDQIKNCLFIQALMVFYELGLYSYFVFIDKMSANLETYGKKFLASQNQTDVDVMSMINQTFLDIKEYSQQFGMLSEKNFSVKLNKLLQTLKIVDKDQNLIIIFVESKIITKYLNELLKGLGFNSTFVVGSGNKTNTSVSQKIIKQSNLNTLTSMKDKLSFVESAQKVYNQFSRNGDVEELAENNQLQALQELEEQGVEKYEKLFQEKLFDHKEQNIRIEDFKQKRYNILVSTNVTEEGFDIPDCNIILVYGTIRSFKQYIQQRGRARKQDSVMYVFENTENKVDVNQIITKIEIFEKTLEIIYNKINSLEFNKYKKQMDKTYEMCLTNKRFALINTNWAIEILSNYLNQISPERRSLKQDSYVRGIYDYYFYFPQIGYKCILILPATSRVRYFSGLICPQKEQAKRSAAFHAVKQLKKQDLLTDDLRPNLDVIEIQNYDQKEDQNLKDENYREIINKFAVIKKQEGDQNLTQKYFPTKDNILLVQEDKPFYLYKFIFNDQDIPYQKQLNYRNRTEIGFIHNYKIENNRFIAGSEVQLVMIKKVELDYEEYKLLQKIHMFLYATQKDWDIQFFAKIFKQDVNEFSSLYQQNKKKEIIDELQLNTHSLLLVLLQNDDIDKEQNESILNYLSKMDKVYKLLNNIRQWKQENKIIIEENERLNQKNPNKKWNKIFSDDQVKQYVSKVQQFDEYLVQNISEQYHLGKLVLRGIEEKQKDKPDQEEKSRISNLKSIIKDEFDDKSLLDGEVLNKFLKNQIGVFTKQDRPALQQKKQKYRFYQGELIQYPINLSTCFKIRILLKHVMFQVKDYLISEDFKINQLKQQIDINFKVQKYTISNNLLISESDQIFNYLQAKYPYIAKKLQENHNIPQKKLQLLEPKLIQNQVYDTQGIRTPLINQCFQAQSYNPNEKTNYQVLEIYGDAILKMLASVEVFVTKPNSMEGILHVSRAGIISNDNLRRVAIINKFYLYTFCTKLQYSSPEFKVSNIQKEEADQKFTLIQNTGQINHIPDNYQFIPEKVHADIIEALNGAHYYQFQSVDACQTFLFKMGLLKWPLHKIQLIPIENQVNLAEPIKQNFDKLQSIIGYKFKNLELLFQAVSHISFLNIVESYQIRKTKNIVVNDDGYSLPVDKEFTSLNKEKQDQVIQNMNDNKIRPDLSYERLEFLGDAVLDFFVIDWLVTKYPNDNPGDLSLKKQCIVCNKALSLVTLHYKLDQFILHESIHDKQHDNYVQIQKIKENWDQYYDDIGLMYNESMIKILGDIFESITGAIYLDSGLDFDLMKQILNRLLQPFMEHFSSPQQVLKNPQHKLQKYYKDKYNIIIEIVLGAGEPRNGEFLYNLRCKRTNRILHSDYGISEKEALEKITYKIFKSNDYQD</sequence>
<keyword evidence="6" id="KW-0347">Helicase</keyword>
<protein>
    <submittedName>
        <fullName evidence="13">Dicer 1</fullName>
    </submittedName>
</protein>
<feature type="domain" description="RNase III" evidence="12">
    <location>
        <begin position="1532"/>
        <end position="1540"/>
    </location>
</feature>
<dbReference type="Pfam" id="PF03368">
    <property type="entry name" value="Dicer_dimer"/>
    <property type="match status" value="1"/>
</dbReference>
<evidence type="ECO:0000256" key="5">
    <source>
        <dbReference type="ARBA" id="ARBA00022801"/>
    </source>
</evidence>
<evidence type="ECO:0000256" key="7">
    <source>
        <dbReference type="ARBA" id="ARBA00022840"/>
    </source>
</evidence>
<evidence type="ECO:0000256" key="8">
    <source>
        <dbReference type="ARBA" id="ARBA00022842"/>
    </source>
</evidence>
<dbReference type="SMART" id="SM00490">
    <property type="entry name" value="HELICc"/>
    <property type="match status" value="1"/>
</dbReference>
<keyword evidence="5" id="KW-0378">Hydrolase</keyword>
<reference evidence="13" key="1">
    <citation type="journal article" name="Roy. Soc. Open Sci.">
        <title>Characterization of the RNA-interference pathway as a tool for reverse genetic analysis in the nascent phototrophic endosymbiosis, Paramecium bursaria.</title>
        <authorList>
            <person name="Jenkins B.H."/>
            <person name="Maguire F."/>
            <person name="Leonard G."/>
            <person name="Eaton J.D."/>
            <person name="West S."/>
            <person name="Housden B.E."/>
            <person name="Milner D.S."/>
            <person name="Richards T.A."/>
        </authorList>
    </citation>
    <scope>NUCLEOTIDE SEQUENCE</scope>
    <source>
        <strain evidence="13">186b</strain>
    </source>
</reference>
<name>A0A8G1D0S6_9CILI</name>
<proteinExistence type="predicted"/>
<dbReference type="GO" id="GO:0005524">
    <property type="term" value="F:ATP binding"/>
    <property type="evidence" value="ECO:0007669"/>
    <property type="project" value="UniProtKB-KW"/>
</dbReference>
<gene>
    <name evidence="13" type="primary">dcr1</name>
</gene>
<evidence type="ECO:0000256" key="9">
    <source>
        <dbReference type="ARBA" id="ARBA00023158"/>
    </source>
</evidence>
<dbReference type="InterPro" id="IPR005034">
    <property type="entry name" value="Dicer_dimerisation"/>
</dbReference>